<evidence type="ECO:0000313" key="12">
    <source>
        <dbReference type="EMBL" id="KAL0472999.1"/>
    </source>
</evidence>
<dbReference type="Gene3D" id="1.50.40.10">
    <property type="entry name" value="Mitochondrial carrier domain"/>
    <property type="match status" value="1"/>
</dbReference>
<evidence type="ECO:0000256" key="5">
    <source>
        <dbReference type="ARBA" id="ARBA00022737"/>
    </source>
</evidence>
<keyword evidence="13" id="KW-1185">Reference proteome</keyword>
<dbReference type="InterPro" id="IPR018108">
    <property type="entry name" value="MCP_transmembrane"/>
</dbReference>
<dbReference type="PANTHER" id="PTHR45939:SF2">
    <property type="entry name" value="CARRIER PROTEIN, PUTATIVE (AFU_ORTHOLOGUE AFUA_2G13870)-RELATED"/>
    <property type="match status" value="1"/>
</dbReference>
<gene>
    <name evidence="12" type="ORF">QR685DRAFT_560196</name>
</gene>
<feature type="compositionally biased region" description="Basic and acidic residues" evidence="11">
    <location>
        <begin position="296"/>
        <end position="319"/>
    </location>
</feature>
<feature type="region of interest" description="Disordered" evidence="11">
    <location>
        <begin position="150"/>
        <end position="188"/>
    </location>
</feature>
<organism evidence="12 13">
    <name type="scientific">Neurospora intermedia</name>
    <dbReference type="NCBI Taxonomy" id="5142"/>
    <lineage>
        <taxon>Eukaryota</taxon>
        <taxon>Fungi</taxon>
        <taxon>Dikarya</taxon>
        <taxon>Ascomycota</taxon>
        <taxon>Pezizomycotina</taxon>
        <taxon>Sordariomycetes</taxon>
        <taxon>Sordariomycetidae</taxon>
        <taxon>Sordariales</taxon>
        <taxon>Sordariaceae</taxon>
        <taxon>Neurospora</taxon>
    </lineage>
</organism>
<dbReference type="SUPFAM" id="SSF103506">
    <property type="entry name" value="Mitochondrial carrier"/>
    <property type="match status" value="1"/>
</dbReference>
<keyword evidence="5" id="KW-0677">Repeat</keyword>
<evidence type="ECO:0000256" key="8">
    <source>
        <dbReference type="ARBA" id="ARBA00023136"/>
    </source>
</evidence>
<evidence type="ECO:0000256" key="3">
    <source>
        <dbReference type="ARBA" id="ARBA00022448"/>
    </source>
</evidence>
<dbReference type="Proteomes" id="UP001451303">
    <property type="component" value="Unassembled WGS sequence"/>
</dbReference>
<evidence type="ECO:0000313" key="13">
    <source>
        <dbReference type="Proteomes" id="UP001451303"/>
    </source>
</evidence>
<evidence type="ECO:0000256" key="2">
    <source>
        <dbReference type="ARBA" id="ARBA00006375"/>
    </source>
</evidence>
<comment type="similarity">
    <text evidence="2 10">Belongs to the mitochondrial carrier (TC 2.A.29) family.</text>
</comment>
<keyword evidence="3 10" id="KW-0813">Transport</keyword>
<keyword evidence="6" id="KW-0999">Mitochondrion inner membrane</keyword>
<keyword evidence="4 9" id="KW-0812">Transmembrane</keyword>
<evidence type="ECO:0000256" key="7">
    <source>
        <dbReference type="ARBA" id="ARBA00022989"/>
    </source>
</evidence>
<comment type="subcellular location">
    <subcellularLocation>
        <location evidence="1">Membrane</location>
        <topology evidence="1">Multi-pass membrane protein</topology>
    </subcellularLocation>
</comment>
<dbReference type="PROSITE" id="PS50920">
    <property type="entry name" value="SOLCAR"/>
    <property type="match status" value="2"/>
</dbReference>
<proteinExistence type="inferred from homology"/>
<evidence type="ECO:0000256" key="9">
    <source>
        <dbReference type="PROSITE-ProRule" id="PRU00282"/>
    </source>
</evidence>
<comment type="caution">
    <text evidence="12">The sequence shown here is derived from an EMBL/GenBank/DDBJ whole genome shotgun (WGS) entry which is preliminary data.</text>
</comment>
<keyword evidence="6" id="KW-0496">Mitochondrion</keyword>
<evidence type="ECO:0000256" key="11">
    <source>
        <dbReference type="SAM" id="MobiDB-lite"/>
    </source>
</evidence>
<dbReference type="PANTHER" id="PTHR45939">
    <property type="entry name" value="PEROXISOMAL MEMBRANE PROTEIN PMP34-RELATED"/>
    <property type="match status" value="1"/>
</dbReference>
<protein>
    <submittedName>
        <fullName evidence="12">Peroxisomal adenine nucleotide transporter 1</fullName>
    </submittedName>
</protein>
<feature type="repeat" description="Solcar" evidence="9">
    <location>
        <begin position="8"/>
        <end position="104"/>
    </location>
</feature>
<name>A0ABR3DK67_NEUIN</name>
<evidence type="ECO:0000256" key="10">
    <source>
        <dbReference type="RuleBase" id="RU000488"/>
    </source>
</evidence>
<evidence type="ECO:0000256" key="4">
    <source>
        <dbReference type="ARBA" id="ARBA00022692"/>
    </source>
</evidence>
<feature type="repeat" description="Solcar" evidence="9">
    <location>
        <begin position="246"/>
        <end position="378"/>
    </location>
</feature>
<dbReference type="InterPro" id="IPR023395">
    <property type="entry name" value="MCP_dom_sf"/>
</dbReference>
<accession>A0ABR3DK67</accession>
<keyword evidence="8 9" id="KW-0472">Membrane</keyword>
<reference evidence="12 13" key="1">
    <citation type="submission" date="2023-09" db="EMBL/GenBank/DDBJ databases">
        <title>Multi-omics analysis of a traditional fermented food reveals byproduct-associated fungal strains for waste-to-food upcycling.</title>
        <authorList>
            <consortium name="Lawrence Berkeley National Laboratory"/>
            <person name="Rekdal V.M."/>
            <person name="Villalobos-Escobedo J.M."/>
            <person name="Rodriguez-Valeron N."/>
            <person name="Garcia M.O."/>
            <person name="Vasquez D.P."/>
            <person name="Damayanti I."/>
            <person name="Sorensen P.M."/>
            <person name="Baidoo E.E."/>
            <person name="De Carvalho A.C."/>
            <person name="Riley R."/>
            <person name="Lipzen A."/>
            <person name="He G."/>
            <person name="Yan M."/>
            <person name="Haridas S."/>
            <person name="Daum C."/>
            <person name="Yoshinaga Y."/>
            <person name="Ng V."/>
            <person name="Grigoriev I.V."/>
            <person name="Munk R."/>
            <person name="Nuraida L."/>
            <person name="Wijaya C.H."/>
            <person name="Morales P.-C."/>
            <person name="Keasling J.D."/>
        </authorList>
    </citation>
    <scope>NUCLEOTIDE SEQUENCE [LARGE SCALE GENOMIC DNA]</scope>
    <source>
        <strain evidence="12 13">FGSC 2613</strain>
    </source>
</reference>
<feature type="compositionally biased region" description="Low complexity" evidence="11">
    <location>
        <begin position="150"/>
        <end position="172"/>
    </location>
</feature>
<dbReference type="InterPro" id="IPR052217">
    <property type="entry name" value="Mito/Peroxisomal_Carrier"/>
</dbReference>
<keyword evidence="7" id="KW-1133">Transmembrane helix</keyword>
<evidence type="ECO:0000256" key="6">
    <source>
        <dbReference type="ARBA" id="ARBA00022792"/>
    </source>
</evidence>
<sequence length="446" mass="48642">MPRASKLLPSLGHAASGAGGTIISTLTTYPLDLVNTRLKVQRQLRADGAIGPEDGYQGVWDAFQAIYEREGGIKAFFAGLGADLGKSATDSFLFFLFYTWFRAKRLRVNEPYLKVLEELAVGAAAGACAKLFTTPVSNVVTRRQTANLISSSSSASRSSNPSTPTDGSSSPVLRRRRRPSSPPAAQPDLSFTETIISIYRERGLLNGLWAGYSASLVLTLNPSMTFFLQQILKRMLVSREKKWEEPGSVATFVIAALSKVMATSVTYPFQIAKARVQVSAAPSSSSVSVSASASVSRDDTTSREKEKEEREEVKKEVKKTAAATTGRRRGRETIFSTVRRIAETEGVKALYDGIGGELLKAFFNHGLTMLSKDIIHGLIIQLYFAVVAALKDYRKIRESVSKRAKKARGDMSRYYMLATLAAQMLRQRGLRQTLAMAGVLGKGKGE</sequence>
<evidence type="ECO:0000256" key="1">
    <source>
        <dbReference type="ARBA" id="ARBA00004141"/>
    </source>
</evidence>
<dbReference type="Pfam" id="PF00153">
    <property type="entry name" value="Mito_carr"/>
    <property type="match status" value="3"/>
</dbReference>
<feature type="region of interest" description="Disordered" evidence="11">
    <location>
        <begin position="291"/>
        <end position="325"/>
    </location>
</feature>
<dbReference type="EMBL" id="JAVLET010000002">
    <property type="protein sequence ID" value="KAL0472999.1"/>
    <property type="molecule type" value="Genomic_DNA"/>
</dbReference>